<dbReference type="EC" id="2.7.7.65" evidence="1"/>
<evidence type="ECO:0000259" key="6">
    <source>
        <dbReference type="PROSITE" id="PS50887"/>
    </source>
</evidence>
<name>A0A1U6I2F9_9SPHN</name>
<proteinExistence type="predicted"/>
<dbReference type="Proteomes" id="UP000190989">
    <property type="component" value="Unassembled WGS sequence"/>
</dbReference>
<dbReference type="InterPro" id="IPR029787">
    <property type="entry name" value="Nucleotide_cyclase"/>
</dbReference>
<dbReference type="InterPro" id="IPR029016">
    <property type="entry name" value="GAF-like_dom_sf"/>
</dbReference>
<evidence type="ECO:0000256" key="1">
    <source>
        <dbReference type="ARBA" id="ARBA00012528"/>
    </source>
</evidence>
<dbReference type="Gene3D" id="6.10.340.10">
    <property type="match status" value="1"/>
</dbReference>
<dbReference type="InterPro" id="IPR000160">
    <property type="entry name" value="GGDEF_dom"/>
</dbReference>
<dbReference type="SMART" id="SM00304">
    <property type="entry name" value="HAMP"/>
    <property type="match status" value="1"/>
</dbReference>
<keyword evidence="8" id="KW-1185">Reference proteome</keyword>
<dbReference type="InterPro" id="IPR003660">
    <property type="entry name" value="HAMP_dom"/>
</dbReference>
<comment type="catalytic activity">
    <reaction evidence="2">
        <text>2 GTP = 3',3'-c-di-GMP + 2 diphosphate</text>
        <dbReference type="Rhea" id="RHEA:24898"/>
        <dbReference type="ChEBI" id="CHEBI:33019"/>
        <dbReference type="ChEBI" id="CHEBI:37565"/>
        <dbReference type="ChEBI" id="CHEBI:58805"/>
        <dbReference type="EC" id="2.7.7.65"/>
    </reaction>
</comment>
<evidence type="ECO:0000313" key="7">
    <source>
        <dbReference type="EMBL" id="SLK02189.1"/>
    </source>
</evidence>
<dbReference type="AlphaFoldDB" id="A0A1U6I2F9"/>
<dbReference type="PANTHER" id="PTHR45138">
    <property type="entry name" value="REGULATORY COMPONENTS OF SENSORY TRANSDUCTION SYSTEM"/>
    <property type="match status" value="1"/>
</dbReference>
<dbReference type="SMART" id="SM00267">
    <property type="entry name" value="GGDEF"/>
    <property type="match status" value="1"/>
</dbReference>
<dbReference type="NCBIfam" id="TIGR00254">
    <property type="entry name" value="GGDEF"/>
    <property type="match status" value="1"/>
</dbReference>
<dbReference type="RefSeq" id="WP_079730770.1">
    <property type="nucleotide sequence ID" value="NZ_FVZE01000004.1"/>
</dbReference>
<dbReference type="GO" id="GO:0043709">
    <property type="term" value="P:cell adhesion involved in single-species biofilm formation"/>
    <property type="evidence" value="ECO:0007669"/>
    <property type="project" value="TreeGrafter"/>
</dbReference>
<feature type="domain" description="HAMP" evidence="5">
    <location>
        <begin position="207"/>
        <end position="260"/>
    </location>
</feature>
<accession>A0A1U6I2F9</accession>
<evidence type="ECO:0000259" key="5">
    <source>
        <dbReference type="PROSITE" id="PS50885"/>
    </source>
</evidence>
<dbReference type="PROSITE" id="PS50885">
    <property type="entry name" value="HAMP"/>
    <property type="match status" value="1"/>
</dbReference>
<evidence type="ECO:0000256" key="4">
    <source>
        <dbReference type="SAM" id="SignalP"/>
    </source>
</evidence>
<sequence>MRLSTITNWAYGATVALTLASGATMLMASTAQKQERDAVQQRYELDHATSLVAEDIGVLSGLARQYAISGSLADLTAYRHELKELMKVEDRARHIRDAGASSAELYDLQQVFRQADALLDEQDAAIKVRGQGDRGQAIAILFSPEYERELERIQAGVVRFQSRIDQRTEMAMQEAVRTSRLWRTTSEVMLGITGLLFLCVLYFIFRRRVLHPVVKLSDVVTRLAAQDYAVEPPVYDQIDEIGDMAQALRIFRENGIERQRLEQERDADRSVRDLLSRMTQRMQNCDTIDDLRGIVERFIPSIVPSAAGSLFLLDCERDAMVEFCSWSEPQQSRSSFPVSACWALRRGGLHKAAGNVIDVPCDHLELTGKGVADTICLPLVARRGTLGLLYFEFAVGGASATVSDVYLNILAENVGLALDNLRLRDALQDMAMADPLTSLSNRRKLEVALESHVAEARPDLSISCAMIDIDHFKRFNDEYGHDAGDAVLRAVGKALKDAVRSDDHVFRYGGEEFLLLMPGLGPEEAARRVEGIRASIAALRLRHADRILGEVHVSAGVACAPAHCDRDGLVHAADAALYEAKRNGRNRVAIAPLKELEGRAAG</sequence>
<keyword evidence="3" id="KW-1133">Transmembrane helix</keyword>
<dbReference type="SUPFAM" id="SSF158472">
    <property type="entry name" value="HAMP domain-like"/>
    <property type="match status" value="1"/>
</dbReference>
<dbReference type="CDD" id="cd01949">
    <property type="entry name" value="GGDEF"/>
    <property type="match status" value="1"/>
</dbReference>
<dbReference type="GO" id="GO:0007165">
    <property type="term" value="P:signal transduction"/>
    <property type="evidence" value="ECO:0007669"/>
    <property type="project" value="InterPro"/>
</dbReference>
<dbReference type="GO" id="GO:0005886">
    <property type="term" value="C:plasma membrane"/>
    <property type="evidence" value="ECO:0007669"/>
    <property type="project" value="TreeGrafter"/>
</dbReference>
<dbReference type="PANTHER" id="PTHR45138:SF9">
    <property type="entry name" value="DIGUANYLATE CYCLASE DGCM-RELATED"/>
    <property type="match status" value="1"/>
</dbReference>
<dbReference type="PROSITE" id="PS50887">
    <property type="entry name" value="GGDEF"/>
    <property type="match status" value="1"/>
</dbReference>
<dbReference type="GO" id="GO:1902201">
    <property type="term" value="P:negative regulation of bacterial-type flagellum-dependent cell motility"/>
    <property type="evidence" value="ECO:0007669"/>
    <property type="project" value="TreeGrafter"/>
</dbReference>
<evidence type="ECO:0000256" key="2">
    <source>
        <dbReference type="ARBA" id="ARBA00034247"/>
    </source>
</evidence>
<organism evidence="7 8">
    <name type="scientific">Novosphingobium mathurense</name>
    <dbReference type="NCBI Taxonomy" id="428990"/>
    <lineage>
        <taxon>Bacteria</taxon>
        <taxon>Pseudomonadati</taxon>
        <taxon>Pseudomonadota</taxon>
        <taxon>Alphaproteobacteria</taxon>
        <taxon>Sphingomonadales</taxon>
        <taxon>Sphingomonadaceae</taxon>
        <taxon>Novosphingobium</taxon>
    </lineage>
</organism>
<dbReference type="FunFam" id="3.30.70.270:FF:000001">
    <property type="entry name" value="Diguanylate cyclase domain protein"/>
    <property type="match status" value="1"/>
</dbReference>
<feature type="domain" description="GGDEF" evidence="6">
    <location>
        <begin position="460"/>
        <end position="593"/>
    </location>
</feature>
<feature type="signal peptide" evidence="4">
    <location>
        <begin position="1"/>
        <end position="28"/>
    </location>
</feature>
<keyword evidence="3" id="KW-0472">Membrane</keyword>
<dbReference type="Pfam" id="PF00672">
    <property type="entry name" value="HAMP"/>
    <property type="match status" value="1"/>
</dbReference>
<feature type="chain" id="PRO_5011984571" description="diguanylate cyclase" evidence="4">
    <location>
        <begin position="29"/>
        <end position="602"/>
    </location>
</feature>
<gene>
    <name evidence="7" type="ORF">SAMN06295987_10456</name>
</gene>
<protein>
    <recommendedName>
        <fullName evidence="1">diguanylate cyclase</fullName>
        <ecNumber evidence="1">2.7.7.65</ecNumber>
    </recommendedName>
</protein>
<keyword evidence="4" id="KW-0732">Signal</keyword>
<keyword evidence="3" id="KW-0812">Transmembrane</keyword>
<dbReference type="Pfam" id="PF00990">
    <property type="entry name" value="GGDEF"/>
    <property type="match status" value="1"/>
</dbReference>
<dbReference type="STRING" id="428990.SAMN06295987_10456"/>
<dbReference type="InterPro" id="IPR043128">
    <property type="entry name" value="Rev_trsase/Diguanyl_cyclase"/>
</dbReference>
<dbReference type="EMBL" id="FVZE01000004">
    <property type="protein sequence ID" value="SLK02189.1"/>
    <property type="molecule type" value="Genomic_DNA"/>
</dbReference>
<dbReference type="SUPFAM" id="SSF55781">
    <property type="entry name" value="GAF domain-like"/>
    <property type="match status" value="1"/>
</dbReference>
<dbReference type="InterPro" id="IPR050469">
    <property type="entry name" value="Diguanylate_Cyclase"/>
</dbReference>
<dbReference type="Gene3D" id="3.30.450.40">
    <property type="match status" value="1"/>
</dbReference>
<dbReference type="GO" id="GO:0052621">
    <property type="term" value="F:diguanylate cyclase activity"/>
    <property type="evidence" value="ECO:0007669"/>
    <property type="project" value="UniProtKB-EC"/>
</dbReference>
<feature type="transmembrane region" description="Helical" evidence="3">
    <location>
        <begin position="188"/>
        <end position="205"/>
    </location>
</feature>
<evidence type="ECO:0000313" key="8">
    <source>
        <dbReference type="Proteomes" id="UP000190989"/>
    </source>
</evidence>
<dbReference type="Gene3D" id="3.30.70.270">
    <property type="match status" value="1"/>
</dbReference>
<dbReference type="CDD" id="cd06225">
    <property type="entry name" value="HAMP"/>
    <property type="match status" value="1"/>
</dbReference>
<dbReference type="SUPFAM" id="SSF55073">
    <property type="entry name" value="Nucleotide cyclase"/>
    <property type="match status" value="1"/>
</dbReference>
<reference evidence="8" key="1">
    <citation type="submission" date="2017-02" db="EMBL/GenBank/DDBJ databases">
        <authorList>
            <person name="Varghese N."/>
            <person name="Submissions S."/>
        </authorList>
    </citation>
    <scope>NUCLEOTIDE SEQUENCE [LARGE SCALE GENOMIC DNA]</scope>
    <source>
        <strain evidence="8">SM117</strain>
    </source>
</reference>
<evidence type="ECO:0000256" key="3">
    <source>
        <dbReference type="SAM" id="Phobius"/>
    </source>
</evidence>